<dbReference type="Pfam" id="PF12937">
    <property type="entry name" value="F-box-like"/>
    <property type="match status" value="1"/>
</dbReference>
<sequence>MDFLSLPTEIIHYILKQCTVADLFAVSQTCRALRDIIQDEFLWLSKWHELCSTFGLTLPAPQLPQESTARCCRRLWACYIRGGSPPPTCPRCHQRTCPLDCLETFERRVTLDIGSKTSWLINTTFALERHPSVVVTPGVVSSRKVLPCLLCRHRRQLLGYQTASHVDPKDYLFVQRSVHSGNWCYNSSQQHILGDCSVVSIDSGVESKEFPLWSEVYGVLRSIEPGCRILSPLECFRGGEREAQDLGGFVGHLLEQHRMLEEVKKPGVSLVLCEPFGTSPKARQALVRILFEEHQVSRLCLVNKAYATALLIGLDTCLVVDSGLSNTVVTLVVNGAAGKAQHCPVGGLAVSKHLADSMKINGEHRYVSLSSLDSSSVKASCRLAYNITHEERCKVAAKRDIFVRYKSTKGSPILEKHSLGPELYLAPELMYASLGLPDMIKSLLEGLHPGVVRDLLGHVLLTGANTELNGFASRLVRDLQAILPEYKYSVNINTYAGGRSWDVVMGATRVPLPCTQSPLMFSRGVSHLPGSFIWLSRDDYILQGPALLNSAL</sequence>
<dbReference type="SUPFAM" id="SSF81383">
    <property type="entry name" value="F-box domain"/>
    <property type="match status" value="1"/>
</dbReference>
<organism evidence="3">
    <name type="scientific">Ornithodoros turicata</name>
    <dbReference type="NCBI Taxonomy" id="34597"/>
    <lineage>
        <taxon>Eukaryota</taxon>
        <taxon>Metazoa</taxon>
        <taxon>Ecdysozoa</taxon>
        <taxon>Arthropoda</taxon>
        <taxon>Chelicerata</taxon>
        <taxon>Arachnida</taxon>
        <taxon>Acari</taxon>
        <taxon>Parasitiformes</taxon>
        <taxon>Ixodida</taxon>
        <taxon>Ixodoidea</taxon>
        <taxon>Argasidae</taxon>
        <taxon>Ornithodorinae</taxon>
        <taxon>Ornithodoros</taxon>
    </lineage>
</organism>
<dbReference type="Gene3D" id="3.90.640.10">
    <property type="entry name" value="Actin, Chain A, domain 4"/>
    <property type="match status" value="1"/>
</dbReference>
<dbReference type="Gene3D" id="3.30.420.40">
    <property type="match status" value="2"/>
</dbReference>
<dbReference type="InterPro" id="IPR043129">
    <property type="entry name" value="ATPase_NBD"/>
</dbReference>
<dbReference type="AlphaFoldDB" id="A0A2R5LFN8"/>
<protein>
    <submittedName>
        <fullName evidence="3">Putative actin-like protein 13e</fullName>
    </submittedName>
</protein>
<reference evidence="3" key="1">
    <citation type="submission" date="2018-03" db="EMBL/GenBank/DDBJ databases">
        <title>The relapsing fever spirochete Borrelia turicatae persists in the highly oxidative environment of its soft-bodied tick vector.</title>
        <authorList>
            <person name="Bourret T.J."/>
            <person name="Boyle W.K."/>
            <person name="Valenzuela J.G."/>
            <person name="Oliveira F."/>
            <person name="Lopez J.E."/>
        </authorList>
    </citation>
    <scope>NUCLEOTIDE SEQUENCE</scope>
    <source>
        <strain evidence="3">Kansas strain/isolate</strain>
        <tissue evidence="3">Salivary glands</tissue>
    </source>
</reference>
<evidence type="ECO:0000313" key="3">
    <source>
        <dbReference type="EMBL" id="MBY08312.1"/>
    </source>
</evidence>
<dbReference type="InterPro" id="IPR004000">
    <property type="entry name" value="Actin"/>
</dbReference>
<accession>A0A2R5LFN8</accession>
<comment type="similarity">
    <text evidence="1">Belongs to the actin family.</text>
</comment>
<evidence type="ECO:0000256" key="1">
    <source>
        <dbReference type="RuleBase" id="RU000487"/>
    </source>
</evidence>
<dbReference type="InterPro" id="IPR036047">
    <property type="entry name" value="F-box-like_dom_sf"/>
</dbReference>
<dbReference type="InterPro" id="IPR001810">
    <property type="entry name" value="F-box_dom"/>
</dbReference>
<proteinExistence type="inferred from homology"/>
<dbReference type="PROSITE" id="PS50181">
    <property type="entry name" value="FBOX"/>
    <property type="match status" value="1"/>
</dbReference>
<dbReference type="PANTHER" id="PTHR11937">
    <property type="entry name" value="ACTIN"/>
    <property type="match status" value="1"/>
</dbReference>
<feature type="domain" description="F-box" evidence="2">
    <location>
        <begin position="1"/>
        <end position="46"/>
    </location>
</feature>
<dbReference type="Gene3D" id="1.20.1280.50">
    <property type="match status" value="1"/>
</dbReference>
<dbReference type="EMBL" id="GGLE01004186">
    <property type="protein sequence ID" value="MBY08312.1"/>
    <property type="molecule type" value="Transcribed_RNA"/>
</dbReference>
<evidence type="ECO:0000259" key="2">
    <source>
        <dbReference type="PROSITE" id="PS50181"/>
    </source>
</evidence>
<dbReference type="SMART" id="SM00256">
    <property type="entry name" value="FBOX"/>
    <property type="match status" value="1"/>
</dbReference>
<dbReference type="SMART" id="SM00268">
    <property type="entry name" value="ACTIN"/>
    <property type="match status" value="1"/>
</dbReference>
<dbReference type="SUPFAM" id="SSF53067">
    <property type="entry name" value="Actin-like ATPase domain"/>
    <property type="match status" value="2"/>
</dbReference>
<dbReference type="Pfam" id="PF00022">
    <property type="entry name" value="Actin"/>
    <property type="match status" value="2"/>
</dbReference>
<name>A0A2R5LFN8_9ACAR</name>